<evidence type="ECO:0000313" key="2">
    <source>
        <dbReference type="Proteomes" id="UP000578252"/>
    </source>
</evidence>
<accession>A0A7Y0U2Y5</accession>
<dbReference type="AlphaFoldDB" id="A0A7Y0U2Y5"/>
<name>A0A7Y0U2Y5_9ACTO</name>
<protein>
    <submittedName>
        <fullName evidence="1">Uncharacterized protein</fullName>
    </submittedName>
</protein>
<gene>
    <name evidence="1" type="ORF">HHJ78_10995</name>
</gene>
<dbReference type="RefSeq" id="WP_169772509.1">
    <property type="nucleotide sequence ID" value="NZ_JABCUR010000014.1"/>
</dbReference>
<organism evidence="1 2">
    <name type="scientific">Mobiluncus mulieris</name>
    <dbReference type="NCBI Taxonomy" id="2052"/>
    <lineage>
        <taxon>Bacteria</taxon>
        <taxon>Bacillati</taxon>
        <taxon>Actinomycetota</taxon>
        <taxon>Actinomycetes</taxon>
        <taxon>Actinomycetales</taxon>
        <taxon>Actinomycetaceae</taxon>
        <taxon>Mobiluncus</taxon>
    </lineage>
</organism>
<dbReference type="Proteomes" id="UP000578252">
    <property type="component" value="Unassembled WGS sequence"/>
</dbReference>
<dbReference type="EMBL" id="JABCUR010000014">
    <property type="protein sequence ID" value="NMW66011.1"/>
    <property type="molecule type" value="Genomic_DNA"/>
</dbReference>
<reference evidence="1 2" key="1">
    <citation type="submission" date="2020-04" db="EMBL/GenBank/DDBJ databases">
        <title>Antimicrobial susceptibility and clonality of vaginal-derived multi-drug resistant Mobiluncus isolates in China.</title>
        <authorList>
            <person name="Zhang X."/>
        </authorList>
    </citation>
    <scope>NUCLEOTIDE SEQUENCE [LARGE SCALE GENOMIC DNA]</scope>
    <source>
        <strain evidence="1 2">13</strain>
    </source>
</reference>
<sequence>MNTPKCDRCGHEIACDEQGKYVDGQELALSGKIPYPYTPLTLCEGCIEEFWLSWWTGCGAPVPRAIQKYHRFPQ</sequence>
<proteinExistence type="predicted"/>
<comment type="caution">
    <text evidence="1">The sequence shown here is derived from an EMBL/GenBank/DDBJ whole genome shotgun (WGS) entry which is preliminary data.</text>
</comment>
<evidence type="ECO:0000313" key="1">
    <source>
        <dbReference type="EMBL" id="NMW66011.1"/>
    </source>
</evidence>